<evidence type="ECO:0000313" key="8">
    <source>
        <dbReference type="EnsemblMetazoa" id="XP_011683436"/>
    </source>
</evidence>
<dbReference type="Gene3D" id="3.30.160.60">
    <property type="entry name" value="Classic Zinc Finger"/>
    <property type="match status" value="1"/>
</dbReference>
<dbReference type="InterPro" id="IPR013083">
    <property type="entry name" value="Znf_RING/FYVE/PHD"/>
</dbReference>
<keyword evidence="2" id="KW-0479">Metal-binding</keyword>
<proteinExistence type="predicted"/>
<dbReference type="SMART" id="SM00184">
    <property type="entry name" value="RING"/>
    <property type="match status" value="2"/>
</dbReference>
<evidence type="ECO:0000256" key="5">
    <source>
        <dbReference type="PROSITE-ProRule" id="PRU00024"/>
    </source>
</evidence>
<reference evidence="9" key="1">
    <citation type="submission" date="2015-02" db="EMBL/GenBank/DDBJ databases">
        <title>Genome sequencing for Strongylocentrotus purpuratus.</title>
        <authorList>
            <person name="Murali S."/>
            <person name="Liu Y."/>
            <person name="Vee V."/>
            <person name="English A."/>
            <person name="Wang M."/>
            <person name="Skinner E."/>
            <person name="Han Y."/>
            <person name="Muzny D.M."/>
            <person name="Worley K.C."/>
            <person name="Gibbs R.A."/>
        </authorList>
    </citation>
    <scope>NUCLEOTIDE SEQUENCE</scope>
</reference>
<dbReference type="SUPFAM" id="SSF57850">
    <property type="entry name" value="RING/U-box"/>
    <property type="match status" value="1"/>
</dbReference>
<dbReference type="InterPro" id="IPR027370">
    <property type="entry name" value="Znf-RING_euk"/>
</dbReference>
<dbReference type="SUPFAM" id="SSF63825">
    <property type="entry name" value="YWTD domain"/>
    <property type="match status" value="1"/>
</dbReference>
<dbReference type="Gene3D" id="3.30.40.10">
    <property type="entry name" value="Zinc/RING finger domain, C3HC4 (zinc finger)"/>
    <property type="match status" value="1"/>
</dbReference>
<feature type="domain" description="B box-type" evidence="7">
    <location>
        <begin position="143"/>
        <end position="186"/>
    </location>
</feature>
<dbReference type="InterPro" id="IPR001841">
    <property type="entry name" value="Znf_RING"/>
</dbReference>
<dbReference type="RefSeq" id="XP_011683436.1">
    <property type="nucleotide sequence ID" value="XM_011685134.2"/>
</dbReference>
<dbReference type="GO" id="GO:0008270">
    <property type="term" value="F:zinc ion binding"/>
    <property type="evidence" value="ECO:0007669"/>
    <property type="project" value="UniProtKB-KW"/>
</dbReference>
<evidence type="ECO:0000259" key="6">
    <source>
        <dbReference type="PROSITE" id="PS50089"/>
    </source>
</evidence>
<name>A0A7M7HK55_STRPU</name>
<dbReference type="SUPFAM" id="SSF57845">
    <property type="entry name" value="B-box zinc-binding domain"/>
    <property type="match status" value="1"/>
</dbReference>
<keyword evidence="4" id="KW-0862">Zinc</keyword>
<organism evidence="8 9">
    <name type="scientific">Strongylocentrotus purpuratus</name>
    <name type="common">Purple sea urchin</name>
    <dbReference type="NCBI Taxonomy" id="7668"/>
    <lineage>
        <taxon>Eukaryota</taxon>
        <taxon>Metazoa</taxon>
        <taxon>Echinodermata</taxon>
        <taxon>Eleutherozoa</taxon>
        <taxon>Echinozoa</taxon>
        <taxon>Echinoidea</taxon>
        <taxon>Euechinoidea</taxon>
        <taxon>Echinacea</taxon>
        <taxon>Camarodonta</taxon>
        <taxon>Echinidea</taxon>
        <taxon>Strongylocentrotidae</taxon>
        <taxon>Strongylocentrotus</taxon>
    </lineage>
</organism>
<dbReference type="CDD" id="cd19814">
    <property type="entry name" value="Bbox1_RNF207-like"/>
    <property type="match status" value="1"/>
</dbReference>
<dbReference type="InterPro" id="IPR017907">
    <property type="entry name" value="Znf_RING_CS"/>
</dbReference>
<evidence type="ECO:0000259" key="7">
    <source>
        <dbReference type="PROSITE" id="PS50119"/>
    </source>
</evidence>
<dbReference type="Pfam" id="PF13445">
    <property type="entry name" value="zf-RING_UBOX"/>
    <property type="match status" value="1"/>
</dbReference>
<dbReference type="PANTHER" id="PTHR25462:SF229">
    <property type="entry name" value="TRANSCRIPTION INTERMEDIARY FACTOR 1-BETA"/>
    <property type="match status" value="1"/>
</dbReference>
<protein>
    <submittedName>
        <fullName evidence="8">Uncharacterized protein</fullName>
    </submittedName>
</protein>
<sequence length="627" mass="70719">MASVGSEESQGLDCSICHDLPEDPKLLACGHTFCKKCLALVFQSQMKETELSCPNCSKISPITDGDVSTLNTNTELETKLKAMESAEKHCSVCEEGEESPAAAYCQTCNDHLCEDCLDVHRKWKKNAKHEVVNIDDIKTGGVKVKQSCPKHPANERECICTSCKVAICLRCRMEDHSGPDHNVEEVPEFLMRIKSDIGTLLEKTRQKMAIVENHVKIVDEENVKVDEILDQRIVSINEMFEESLTALLEKKTKLIEMCQGHREVLMAELQHARESDVQLIDGYKSASELVSNGAMVLLEGQALSVHNNISADLQKLLKHREPSNEQATNITKRAENVEFRLYRDKLGLGEVILNNWTMKKINEYALSGSDVYDLVPVLDGKMAVGYLGGGVELFTVDGPQEMVRTPSKMMYRPSTQDGRRSSKTVLHDENVGHVAVLSDGRYVVQNEKHIISLYTREWKKEDVKFETLQGDGFGGMGVDVEDRIYVGYWSAKKILVFSPEGGAPISEVPCHDFDPTEICPMRHSKMLVVRDLLTVRVIDQKGTVKHEVDRRFISGRMAVLRDDNILIGWVKEKGVLCVDMYSHHLKYVTTVLSDFPFKGEFRMMREFSTGEIAICDNEKFYLFLKTK</sequence>
<evidence type="ECO:0000313" key="9">
    <source>
        <dbReference type="Proteomes" id="UP000007110"/>
    </source>
</evidence>
<dbReference type="EnsemblMetazoa" id="XM_011685134">
    <property type="protein sequence ID" value="XP_011683436"/>
    <property type="gene ID" value="LOC105447285"/>
</dbReference>
<evidence type="ECO:0000256" key="4">
    <source>
        <dbReference type="ARBA" id="ARBA00022833"/>
    </source>
</evidence>
<dbReference type="InParanoid" id="A0A7M7HK55"/>
<dbReference type="GO" id="GO:0061630">
    <property type="term" value="F:ubiquitin protein ligase activity"/>
    <property type="evidence" value="ECO:0000318"/>
    <property type="project" value="GO_Central"/>
</dbReference>
<evidence type="ECO:0000256" key="3">
    <source>
        <dbReference type="ARBA" id="ARBA00022771"/>
    </source>
</evidence>
<accession>A0A7M7HK55</accession>
<feature type="domain" description="B box-type" evidence="7">
    <location>
        <begin position="88"/>
        <end position="134"/>
    </location>
</feature>
<dbReference type="InterPro" id="IPR000315">
    <property type="entry name" value="Znf_B-box"/>
</dbReference>
<dbReference type="PROSITE" id="PS50089">
    <property type="entry name" value="ZF_RING_2"/>
    <property type="match status" value="1"/>
</dbReference>
<dbReference type="KEGG" id="spu:105447285"/>
<dbReference type="InterPro" id="IPR011042">
    <property type="entry name" value="6-blade_b-propeller_TolB-like"/>
</dbReference>
<dbReference type="Pfam" id="PF00643">
    <property type="entry name" value="zf-B_box"/>
    <property type="match status" value="1"/>
</dbReference>
<dbReference type="SMART" id="SM00336">
    <property type="entry name" value="BBOX"/>
    <property type="match status" value="2"/>
</dbReference>
<dbReference type="GeneID" id="105447285"/>
<keyword evidence="1" id="KW-0597">Phosphoprotein</keyword>
<keyword evidence="3 5" id="KW-0863">Zinc-finger</keyword>
<dbReference type="PROSITE" id="PS00518">
    <property type="entry name" value="ZF_RING_1"/>
    <property type="match status" value="1"/>
</dbReference>
<dbReference type="InterPro" id="IPR047153">
    <property type="entry name" value="TRIM45/56/19-like"/>
</dbReference>
<dbReference type="Gene3D" id="2.120.10.30">
    <property type="entry name" value="TolB, C-terminal domain"/>
    <property type="match status" value="1"/>
</dbReference>
<keyword evidence="9" id="KW-1185">Reference proteome</keyword>
<reference evidence="8" key="2">
    <citation type="submission" date="2021-01" db="UniProtKB">
        <authorList>
            <consortium name="EnsemblMetazoa"/>
        </authorList>
    </citation>
    <scope>IDENTIFICATION</scope>
</reference>
<dbReference type="AlphaFoldDB" id="A0A7M7HK55"/>
<feature type="domain" description="RING-type" evidence="6">
    <location>
        <begin position="14"/>
        <end position="57"/>
    </location>
</feature>
<dbReference type="OMA" id="ERECICT"/>
<dbReference type="Gene3D" id="4.10.830.40">
    <property type="match status" value="1"/>
</dbReference>
<evidence type="ECO:0000256" key="2">
    <source>
        <dbReference type="ARBA" id="ARBA00022723"/>
    </source>
</evidence>
<dbReference type="Proteomes" id="UP000007110">
    <property type="component" value="Unassembled WGS sequence"/>
</dbReference>
<evidence type="ECO:0000256" key="1">
    <source>
        <dbReference type="ARBA" id="ARBA00022553"/>
    </source>
</evidence>
<dbReference type="PROSITE" id="PS50119">
    <property type="entry name" value="ZF_BBOX"/>
    <property type="match status" value="2"/>
</dbReference>
<dbReference type="PANTHER" id="PTHR25462">
    <property type="entry name" value="BONUS, ISOFORM C-RELATED"/>
    <property type="match status" value="1"/>
</dbReference>
<dbReference type="OrthoDB" id="6105938at2759"/>